<sequence>MTFNIKHVIPLKVFLHEARVELTHNPLLGWKGAFGAQVTAASLNASEIGSGSYAIGPPPQKRIPMLYFG</sequence>
<dbReference type="EMBL" id="CP001010">
    <property type="protein sequence ID" value="ACB44058.1"/>
    <property type="molecule type" value="Genomic_DNA"/>
</dbReference>
<dbReference type="AlphaFoldDB" id="B1XUN1"/>
<gene>
    <name evidence="1" type="ordered locus">Pnec_0858</name>
</gene>
<evidence type="ECO:0000313" key="1">
    <source>
        <dbReference type="EMBL" id="ACB44058.1"/>
    </source>
</evidence>
<name>B1XUN1_POLNS</name>
<protein>
    <submittedName>
        <fullName evidence="1">Uncharacterized protein</fullName>
    </submittedName>
</protein>
<proteinExistence type="predicted"/>
<dbReference type="STRING" id="452638.Pnec_0858"/>
<dbReference type="HOGENOM" id="CLU_2772379_0_0_4"/>
<accession>B1XUN1</accession>
<dbReference type="KEGG" id="pne:Pnec_0858"/>
<reference evidence="1" key="1">
    <citation type="submission" date="2008-03" db="EMBL/GenBank/DDBJ databases">
        <title>Complete sequence of Polynucleobacter necessarius STIR1.</title>
        <authorList>
            <consortium name="US DOE Joint Genome Institute"/>
            <person name="Copeland A."/>
            <person name="Lucas S."/>
            <person name="Lapidus A."/>
            <person name="Barry K."/>
            <person name="Detter J.C."/>
            <person name="Glavina del Rio T."/>
            <person name="Hammon N."/>
            <person name="Israni S."/>
            <person name="Dalin E."/>
            <person name="Tice H."/>
            <person name="Pitluck S."/>
            <person name="Chain P."/>
            <person name="Malfatti S."/>
            <person name="Shin M."/>
            <person name="Vergez L."/>
            <person name="Schmutz J."/>
            <person name="Larimer F."/>
            <person name="Land M."/>
            <person name="Hauser L."/>
            <person name="Kyrpides N."/>
            <person name="Kim E."/>
            <person name="Hahn M."/>
            <person name="Richardson P."/>
        </authorList>
    </citation>
    <scope>NUCLEOTIDE SEQUENCE [LARGE SCALE GENOMIC DNA]</scope>
    <source>
        <strain evidence="1">STIR1</strain>
    </source>
</reference>
<organism evidence="1">
    <name type="scientific">Polynucleobacter necessarius subsp. necessarius (strain STIR1)</name>
    <dbReference type="NCBI Taxonomy" id="452638"/>
    <lineage>
        <taxon>Bacteria</taxon>
        <taxon>Pseudomonadati</taxon>
        <taxon>Pseudomonadota</taxon>
        <taxon>Betaproteobacteria</taxon>
        <taxon>Burkholderiales</taxon>
        <taxon>Burkholderiaceae</taxon>
        <taxon>Polynucleobacter</taxon>
    </lineage>
</organism>